<protein>
    <submittedName>
        <fullName evidence="2">Uncharacterized protein</fullName>
    </submittedName>
</protein>
<sequence>MASRTLSRSRCIFSELTLIRVEVLRRRCEVVYSGGLVVSVGLVAWRGAVGLCRGRRGDGDGRVDGPFGALLEEFGDGVHEVVDLFPDGDALVERVLREERDARAAALEHGDLLLECGVKGVLARGGHGLDIGVVGAETRRSPHDGRGGFAEDGAVGLLSELEHPEGCKRTGEFEVFVGVGRVAGLDK</sequence>
<feature type="transmembrane region" description="Helical" evidence="1">
    <location>
        <begin position="30"/>
        <end position="48"/>
    </location>
</feature>
<dbReference type="AlphaFoldDB" id="A0A433QAB3"/>
<dbReference type="Proteomes" id="UP000274822">
    <property type="component" value="Unassembled WGS sequence"/>
</dbReference>
<evidence type="ECO:0000256" key="1">
    <source>
        <dbReference type="SAM" id="Phobius"/>
    </source>
</evidence>
<proteinExistence type="predicted"/>
<gene>
    <name evidence="2" type="ORF">BC938DRAFT_484203</name>
</gene>
<keyword evidence="1" id="KW-1133">Transmembrane helix</keyword>
<evidence type="ECO:0000313" key="3">
    <source>
        <dbReference type="Proteomes" id="UP000274822"/>
    </source>
</evidence>
<comment type="caution">
    <text evidence="2">The sequence shown here is derived from an EMBL/GenBank/DDBJ whole genome shotgun (WGS) entry which is preliminary data.</text>
</comment>
<keyword evidence="1" id="KW-0472">Membrane</keyword>
<name>A0A433QAB3_9FUNG</name>
<accession>A0A433QAB3</accession>
<dbReference type="EMBL" id="RBNJ01009813">
    <property type="protein sequence ID" value="RUS26727.1"/>
    <property type="molecule type" value="Genomic_DNA"/>
</dbReference>
<organism evidence="2 3">
    <name type="scientific">Jimgerdemannia flammicorona</name>
    <dbReference type="NCBI Taxonomy" id="994334"/>
    <lineage>
        <taxon>Eukaryota</taxon>
        <taxon>Fungi</taxon>
        <taxon>Fungi incertae sedis</taxon>
        <taxon>Mucoromycota</taxon>
        <taxon>Mucoromycotina</taxon>
        <taxon>Endogonomycetes</taxon>
        <taxon>Endogonales</taxon>
        <taxon>Endogonaceae</taxon>
        <taxon>Jimgerdemannia</taxon>
    </lineage>
</organism>
<reference evidence="2 3" key="1">
    <citation type="journal article" date="2018" name="New Phytol.">
        <title>Phylogenomics of Endogonaceae and evolution of mycorrhizas within Mucoromycota.</title>
        <authorList>
            <person name="Chang Y."/>
            <person name="Desiro A."/>
            <person name="Na H."/>
            <person name="Sandor L."/>
            <person name="Lipzen A."/>
            <person name="Clum A."/>
            <person name="Barry K."/>
            <person name="Grigoriev I.V."/>
            <person name="Martin F.M."/>
            <person name="Stajich J.E."/>
            <person name="Smith M.E."/>
            <person name="Bonito G."/>
            <person name="Spatafora J.W."/>
        </authorList>
    </citation>
    <scope>NUCLEOTIDE SEQUENCE [LARGE SCALE GENOMIC DNA]</scope>
    <source>
        <strain evidence="2 3">AD002</strain>
    </source>
</reference>
<keyword evidence="3" id="KW-1185">Reference proteome</keyword>
<keyword evidence="1" id="KW-0812">Transmembrane</keyword>
<evidence type="ECO:0000313" key="2">
    <source>
        <dbReference type="EMBL" id="RUS26727.1"/>
    </source>
</evidence>